<keyword evidence="7" id="KW-0175">Coiled coil</keyword>
<dbReference type="Pfam" id="PF21010">
    <property type="entry name" value="HA2_C"/>
    <property type="match status" value="1"/>
</dbReference>
<dbReference type="EC" id="3.6.4.13" evidence="2"/>
<dbReference type="AlphaFoldDB" id="T1J6J7"/>
<dbReference type="Pfam" id="PF23362">
    <property type="entry name" value="DHX37_C"/>
    <property type="match status" value="1"/>
</dbReference>
<keyword evidence="5" id="KW-0347">Helicase</keyword>
<evidence type="ECO:0000256" key="6">
    <source>
        <dbReference type="ARBA" id="ARBA00022840"/>
    </source>
</evidence>
<organism evidence="11 12">
    <name type="scientific">Strigamia maritima</name>
    <name type="common">European centipede</name>
    <name type="synonym">Geophilus maritimus</name>
    <dbReference type="NCBI Taxonomy" id="126957"/>
    <lineage>
        <taxon>Eukaryota</taxon>
        <taxon>Metazoa</taxon>
        <taxon>Ecdysozoa</taxon>
        <taxon>Arthropoda</taxon>
        <taxon>Myriapoda</taxon>
        <taxon>Chilopoda</taxon>
        <taxon>Pleurostigmophora</taxon>
        <taxon>Geophilomorpha</taxon>
        <taxon>Linotaeniidae</taxon>
        <taxon>Strigamia</taxon>
    </lineage>
</organism>
<comment type="similarity">
    <text evidence="1">Belongs to the DEAD box helicase family. DEAH subfamily.</text>
</comment>
<dbReference type="SMART" id="SM00847">
    <property type="entry name" value="HA2"/>
    <property type="match status" value="1"/>
</dbReference>
<accession>T1J6J7</accession>
<dbReference type="PROSITE" id="PS51194">
    <property type="entry name" value="HELICASE_CTER"/>
    <property type="match status" value="1"/>
</dbReference>
<dbReference type="Proteomes" id="UP000014500">
    <property type="component" value="Unassembled WGS sequence"/>
</dbReference>
<evidence type="ECO:0000256" key="1">
    <source>
        <dbReference type="ARBA" id="ARBA00008792"/>
    </source>
</evidence>
<dbReference type="Pfam" id="PF00270">
    <property type="entry name" value="DEAD"/>
    <property type="match status" value="1"/>
</dbReference>
<dbReference type="CDD" id="cd18791">
    <property type="entry name" value="SF2_C_RHA"/>
    <property type="match status" value="1"/>
</dbReference>
<evidence type="ECO:0000259" key="9">
    <source>
        <dbReference type="PROSITE" id="PS51192"/>
    </source>
</evidence>
<dbReference type="InterPro" id="IPR007502">
    <property type="entry name" value="Helicase-assoc_dom"/>
</dbReference>
<feature type="compositionally biased region" description="Basic and acidic residues" evidence="8">
    <location>
        <begin position="1"/>
        <end position="12"/>
    </location>
</feature>
<evidence type="ECO:0000313" key="12">
    <source>
        <dbReference type="Proteomes" id="UP000014500"/>
    </source>
</evidence>
<dbReference type="Pfam" id="PF00271">
    <property type="entry name" value="Helicase_C"/>
    <property type="match status" value="1"/>
</dbReference>
<protein>
    <recommendedName>
        <fullName evidence="2">RNA helicase</fullName>
        <ecNumber evidence="2">3.6.4.13</ecNumber>
    </recommendedName>
</protein>
<dbReference type="STRING" id="126957.T1J6J7"/>
<dbReference type="Pfam" id="PF07717">
    <property type="entry name" value="OB_NTP_bind"/>
    <property type="match status" value="1"/>
</dbReference>
<dbReference type="SMART" id="SM00490">
    <property type="entry name" value="HELICc"/>
    <property type="match status" value="1"/>
</dbReference>
<dbReference type="InterPro" id="IPR048333">
    <property type="entry name" value="HA2_WH"/>
</dbReference>
<dbReference type="Gene3D" id="3.40.50.300">
    <property type="entry name" value="P-loop containing nucleotide triphosphate hydrolases"/>
    <property type="match status" value="3"/>
</dbReference>
<dbReference type="GO" id="GO:0003724">
    <property type="term" value="F:RNA helicase activity"/>
    <property type="evidence" value="ECO:0007669"/>
    <property type="project" value="UniProtKB-EC"/>
</dbReference>
<dbReference type="PROSITE" id="PS51192">
    <property type="entry name" value="HELICASE_ATP_BIND_1"/>
    <property type="match status" value="1"/>
</dbReference>
<evidence type="ECO:0000256" key="5">
    <source>
        <dbReference type="ARBA" id="ARBA00022806"/>
    </source>
</evidence>
<evidence type="ECO:0000259" key="10">
    <source>
        <dbReference type="PROSITE" id="PS51194"/>
    </source>
</evidence>
<feature type="coiled-coil region" evidence="7">
    <location>
        <begin position="59"/>
        <end position="86"/>
    </location>
</feature>
<dbReference type="GO" id="GO:0003723">
    <property type="term" value="F:RNA binding"/>
    <property type="evidence" value="ECO:0007669"/>
    <property type="project" value="TreeGrafter"/>
</dbReference>
<dbReference type="Gene3D" id="1.20.120.1080">
    <property type="match status" value="1"/>
</dbReference>
<dbReference type="InterPro" id="IPR011709">
    <property type="entry name" value="DEAD-box_helicase_OB_fold"/>
</dbReference>
<keyword evidence="3" id="KW-0547">Nucleotide-binding</keyword>
<dbReference type="InterPro" id="IPR027417">
    <property type="entry name" value="P-loop_NTPase"/>
</dbReference>
<dbReference type="PANTHER" id="PTHR18934:SF99">
    <property type="entry name" value="ATP-DEPENDENT RNA HELICASE DHX37-RELATED"/>
    <property type="match status" value="1"/>
</dbReference>
<dbReference type="HOGENOM" id="CLU_001832_0_0_1"/>
<dbReference type="SMART" id="SM00487">
    <property type="entry name" value="DEXDc"/>
    <property type="match status" value="1"/>
</dbReference>
<feature type="compositionally biased region" description="Acidic residues" evidence="8">
    <location>
        <begin position="139"/>
        <end position="157"/>
    </location>
</feature>
<evidence type="ECO:0000256" key="3">
    <source>
        <dbReference type="ARBA" id="ARBA00022741"/>
    </source>
</evidence>
<dbReference type="CDD" id="cd17982">
    <property type="entry name" value="DEXHc_DHX37"/>
    <property type="match status" value="1"/>
</dbReference>
<reference evidence="11" key="2">
    <citation type="submission" date="2015-02" db="UniProtKB">
        <authorList>
            <consortium name="EnsemblMetazoa"/>
        </authorList>
    </citation>
    <scope>IDENTIFICATION</scope>
</reference>
<dbReference type="GO" id="GO:0005524">
    <property type="term" value="F:ATP binding"/>
    <property type="evidence" value="ECO:0007669"/>
    <property type="project" value="UniProtKB-KW"/>
</dbReference>
<feature type="domain" description="Helicase C-terminal" evidence="10">
    <location>
        <begin position="416"/>
        <end position="673"/>
    </location>
</feature>
<dbReference type="InterPro" id="IPR014001">
    <property type="entry name" value="Helicase_ATP-bd"/>
</dbReference>
<dbReference type="FunFam" id="3.40.50.300:FF:000895">
    <property type="entry name" value="probable ATP-dependent RNA helicase DHX37"/>
    <property type="match status" value="1"/>
</dbReference>
<dbReference type="EnsemblMetazoa" id="SMAR009269-RA">
    <property type="protein sequence ID" value="SMAR009269-PA"/>
    <property type="gene ID" value="SMAR009269"/>
</dbReference>
<sequence>MEKTKNPDDYSHFYDANNEYQLPGKKEKKQKSKVTAVPAKKKKPLTKKQKKRLETLVSCKEKKAKRKDLLEKLAEVQATKEQLHQLISTSAMQTKGLKRHFIETKIPIDNDKPVKINSIKKSKNAKRRKIVEITKQESTEDEETSSSDESSEDDIEIVPEKKPDEINEQEKMEEKVVESEKVDVREITVENKLEIVKTPAVFVSVNRTQEMQDSRMKLPILAEEQMIMESINENPVVVLCGETGSGKTTQIPQFLYEAGYATTKMIAVTEPRRVAAISMSKRIAEEMNLTNDEISYQIRYEGNVGEKTKIKFMTDGVLLKEIQKDFLLLNYSVVIIDEAHERSVYTDVLIGLLSRIVPMRYKKGDPLKLIIMSATLRVEDFTENMRLFKVKPPAIKVDSRQFQVNVYFNKRTPDDYLSEAYRKVCKIHRQLPDGGILVFVTGRQEVNILCHKLSRTFPSKRKKNNDNVEDNIEDVDSIKKMAKLKRAGTRKKPCLPQINLDDFTEVPVDISAHVNNDEPSDCEDSDDEFEDFSVELFDEDSQPLHVLPLFSLLPSSKQSKIFKPPPPGSRLCVIATNVAETSITIPNVKYVVDTGKVKSRFYDKMTGVSTFMVTWTSKAAANQRAGRAGRTGPGYCYRLYSSAVFTDEFELFSQPEICRKPIDGLVLQMKDMNIDRVVNFPFPSAPDPAALKAAEKRLCLLGALDETPKNLRLKDKIKFDWCNKVTKLGHTMACFPVAPCYAKMIALGDQHDLLPYIVCIVAALTVQELLLDSPTTNDTQDKSIRTEEKKTWREKRLKWAGQGHSLLLGDAMVLLKTVGAAEFADCSLEFCMRHGIRHKAIVEVRKLRTQLTNAINLVMPNVDLCVDPKMKHPEDFKIKLLRQIVLAGVPNHVARKIAECEIKEGEDRRRYKKAYECSEVDGLVFIDVNSVLHRAQPEYVVYQEMLETNKLYLRGVTAIEPEWLALCAPSLCNFSKPLDDPKPRYDEEKDQIYCHVTGTFGSRCWPLPPAEIKFPKNADRFRWFALFLLDGQVCAPLKHFTSVLLSSPITMVKSWAKLQPRTESLLKCLLAKNVDSKQTLIARWKDDDKYLLQQYLEWLPAALHNEVKTIWPPA</sequence>
<dbReference type="GO" id="GO:0000462">
    <property type="term" value="P:maturation of SSU-rRNA from tricistronic rRNA transcript (SSU-rRNA, 5.8S rRNA, LSU-rRNA)"/>
    <property type="evidence" value="ECO:0007669"/>
    <property type="project" value="TreeGrafter"/>
</dbReference>
<feature type="region of interest" description="Disordered" evidence="8">
    <location>
        <begin position="1"/>
        <end position="51"/>
    </location>
</feature>
<evidence type="ECO:0000256" key="4">
    <source>
        <dbReference type="ARBA" id="ARBA00022801"/>
    </source>
</evidence>
<dbReference type="GO" id="GO:0016787">
    <property type="term" value="F:hydrolase activity"/>
    <property type="evidence" value="ECO:0007669"/>
    <property type="project" value="UniProtKB-KW"/>
</dbReference>
<evidence type="ECO:0000313" key="11">
    <source>
        <dbReference type="EnsemblMetazoa" id="SMAR009269-PA"/>
    </source>
</evidence>
<dbReference type="InterPro" id="IPR056371">
    <property type="entry name" value="DHX37-like_C"/>
</dbReference>
<dbReference type="SUPFAM" id="SSF52540">
    <property type="entry name" value="P-loop containing nucleoside triphosphate hydrolases"/>
    <property type="match status" value="1"/>
</dbReference>
<dbReference type="OMA" id="KYAYHCA"/>
<keyword evidence="6" id="KW-0067">ATP-binding</keyword>
<name>T1J6J7_STRMM</name>
<feature type="compositionally biased region" description="Basic and acidic residues" evidence="8">
    <location>
        <begin position="158"/>
        <end position="174"/>
    </location>
</feature>
<dbReference type="eggNOG" id="KOG0926">
    <property type="taxonomic scope" value="Eukaryota"/>
</dbReference>
<evidence type="ECO:0000256" key="8">
    <source>
        <dbReference type="SAM" id="MobiDB-lite"/>
    </source>
</evidence>
<dbReference type="PANTHER" id="PTHR18934">
    <property type="entry name" value="ATP-DEPENDENT RNA HELICASE"/>
    <property type="match status" value="1"/>
</dbReference>
<dbReference type="InterPro" id="IPR002464">
    <property type="entry name" value="DNA/RNA_helicase_DEAH_CS"/>
</dbReference>
<dbReference type="Pfam" id="PF04408">
    <property type="entry name" value="WHD_HA2"/>
    <property type="match status" value="1"/>
</dbReference>
<evidence type="ECO:0000256" key="2">
    <source>
        <dbReference type="ARBA" id="ARBA00012552"/>
    </source>
</evidence>
<feature type="compositionally biased region" description="Basic residues" evidence="8">
    <location>
        <begin position="39"/>
        <end position="51"/>
    </location>
</feature>
<reference evidence="12" key="1">
    <citation type="submission" date="2011-05" db="EMBL/GenBank/DDBJ databases">
        <authorList>
            <person name="Richards S.R."/>
            <person name="Qu J."/>
            <person name="Jiang H."/>
            <person name="Jhangiani S.N."/>
            <person name="Agravi P."/>
            <person name="Goodspeed R."/>
            <person name="Gross S."/>
            <person name="Mandapat C."/>
            <person name="Jackson L."/>
            <person name="Mathew T."/>
            <person name="Pu L."/>
            <person name="Thornton R."/>
            <person name="Saada N."/>
            <person name="Wilczek-Boney K.B."/>
            <person name="Lee S."/>
            <person name="Kovar C."/>
            <person name="Wu Y."/>
            <person name="Scherer S.E."/>
            <person name="Worley K.C."/>
            <person name="Muzny D.M."/>
            <person name="Gibbs R."/>
        </authorList>
    </citation>
    <scope>NUCLEOTIDE SEQUENCE</scope>
    <source>
        <strain evidence="12">Brora</strain>
    </source>
</reference>
<proteinExistence type="inferred from homology"/>
<dbReference type="InterPro" id="IPR011545">
    <property type="entry name" value="DEAD/DEAH_box_helicase_dom"/>
</dbReference>
<dbReference type="PROSITE" id="PS00690">
    <property type="entry name" value="DEAH_ATP_HELICASE"/>
    <property type="match status" value="1"/>
</dbReference>
<feature type="compositionally biased region" description="Basic residues" evidence="8">
    <location>
        <begin position="119"/>
        <end position="129"/>
    </location>
</feature>
<keyword evidence="4" id="KW-0378">Hydrolase</keyword>
<dbReference type="GO" id="GO:0005730">
    <property type="term" value="C:nucleolus"/>
    <property type="evidence" value="ECO:0007669"/>
    <property type="project" value="TreeGrafter"/>
</dbReference>
<feature type="domain" description="Helicase ATP-binding" evidence="9">
    <location>
        <begin position="228"/>
        <end position="394"/>
    </location>
</feature>
<feature type="region of interest" description="Disordered" evidence="8">
    <location>
        <begin position="119"/>
        <end position="174"/>
    </location>
</feature>
<keyword evidence="12" id="KW-1185">Reference proteome</keyword>
<evidence type="ECO:0000256" key="7">
    <source>
        <dbReference type="SAM" id="Coils"/>
    </source>
</evidence>
<dbReference type="PhylomeDB" id="T1J6J7"/>
<dbReference type="EMBL" id="JH431878">
    <property type="status" value="NOT_ANNOTATED_CDS"/>
    <property type="molecule type" value="Genomic_DNA"/>
</dbReference>
<dbReference type="InterPro" id="IPR001650">
    <property type="entry name" value="Helicase_C-like"/>
</dbReference>